<dbReference type="Gene3D" id="3.30.390.10">
    <property type="entry name" value="Enolase-like, N-terminal domain"/>
    <property type="match status" value="1"/>
</dbReference>
<dbReference type="RefSeq" id="WP_180282619.1">
    <property type="nucleotide sequence ID" value="NZ_JABFDB010000009.1"/>
</dbReference>
<dbReference type="EMBL" id="JABFDB010000009">
    <property type="protein sequence ID" value="NYZ20842.1"/>
    <property type="molecule type" value="Genomic_DNA"/>
</dbReference>
<dbReference type="InterPro" id="IPR029017">
    <property type="entry name" value="Enolase-like_N"/>
</dbReference>
<sequence length="379" mass="39977">MTDDAPLILARLEAHVLRVPIVVPVRTSFGTMTSRPAVVVRVMDADGVTGWGEVWCNFPSCGAEHRARLVEGWAAEILTGRPFADPADAYRELTARARLLAIQAGEPGPFAQVVAGIDIALWDLTARRAGEPLWRMLGGASPRVPVYASGLNPDRPQDLAAERQAEGYRAFKLKVGFGRERDLENLRALRATLGEDAALMADANQAWEPQEAAEMAAAMAPFRPVWLEEPVAADRPLSDWVALARRCPTPLAAGENLRGEEAFRDAIGSGAFGVVQPDLCKWGGFTGCLPVARAVLAAGLTYCPHYLGGGIGLVASAHLLAAAGGPGLLEVDANPNPLRDALAAPVPAPRDGHLVLPDAPGLGVEPDLPALARLCGSDG</sequence>
<dbReference type="SUPFAM" id="SSF54826">
    <property type="entry name" value="Enolase N-terminal domain-like"/>
    <property type="match status" value="1"/>
</dbReference>
<dbReference type="Pfam" id="PF13378">
    <property type="entry name" value="MR_MLE_C"/>
    <property type="match status" value="1"/>
</dbReference>
<name>A0ABX2TCB4_9PROT</name>
<dbReference type="InterPro" id="IPR013342">
    <property type="entry name" value="Mandelate_racemase_C"/>
</dbReference>
<feature type="domain" description="Mandelate racemase/muconate lactonizing enzyme C-terminal" evidence="2">
    <location>
        <begin position="153"/>
        <end position="250"/>
    </location>
</feature>
<comment type="caution">
    <text evidence="3">The sequence shown here is derived from an EMBL/GenBank/DDBJ whole genome shotgun (WGS) entry which is preliminary data.</text>
</comment>
<evidence type="ECO:0000256" key="1">
    <source>
        <dbReference type="ARBA" id="ARBA00023239"/>
    </source>
</evidence>
<dbReference type="SUPFAM" id="SSF51604">
    <property type="entry name" value="Enolase C-terminal domain-like"/>
    <property type="match status" value="1"/>
</dbReference>
<dbReference type="SFLD" id="SFLDG00179">
    <property type="entry name" value="mandelate_racemase"/>
    <property type="match status" value="1"/>
</dbReference>
<dbReference type="PANTHER" id="PTHR48080">
    <property type="entry name" value="D-GALACTONATE DEHYDRATASE-RELATED"/>
    <property type="match status" value="1"/>
</dbReference>
<evidence type="ECO:0000313" key="3">
    <source>
        <dbReference type="EMBL" id="NYZ20842.1"/>
    </source>
</evidence>
<evidence type="ECO:0000313" key="4">
    <source>
        <dbReference type="Proteomes" id="UP000584642"/>
    </source>
</evidence>
<accession>A0ABX2TCB4</accession>
<dbReference type="PANTHER" id="PTHR48080:SF2">
    <property type="entry name" value="D-GALACTONATE DEHYDRATASE"/>
    <property type="match status" value="1"/>
</dbReference>
<proteinExistence type="predicted"/>
<dbReference type="PROSITE" id="PS00909">
    <property type="entry name" value="MR_MLE_2"/>
    <property type="match status" value="1"/>
</dbReference>
<dbReference type="CDD" id="cd03316">
    <property type="entry name" value="MR_like"/>
    <property type="match status" value="1"/>
</dbReference>
<evidence type="ECO:0000259" key="2">
    <source>
        <dbReference type="SMART" id="SM00922"/>
    </source>
</evidence>
<dbReference type="InterPro" id="IPR034593">
    <property type="entry name" value="DgoD-like"/>
</dbReference>
<dbReference type="InterPro" id="IPR036849">
    <property type="entry name" value="Enolase-like_C_sf"/>
</dbReference>
<organism evidence="3 4">
    <name type="scientific">Azospirillum oleiclasticum</name>
    <dbReference type="NCBI Taxonomy" id="2735135"/>
    <lineage>
        <taxon>Bacteria</taxon>
        <taxon>Pseudomonadati</taxon>
        <taxon>Pseudomonadota</taxon>
        <taxon>Alphaproteobacteria</taxon>
        <taxon>Rhodospirillales</taxon>
        <taxon>Azospirillaceae</taxon>
        <taxon>Azospirillum</taxon>
    </lineage>
</organism>
<reference evidence="3 4" key="1">
    <citation type="submission" date="2020-05" db="EMBL/GenBank/DDBJ databases">
        <title>Azospirillum oleiclasticum sp. nov, a nitrogen-fixing and heavy crude oil-emulsifying bacterium isolated from the crude oil of Yumen Oilfield.</title>
        <authorList>
            <person name="Wu D."/>
            <person name="Cai M."/>
            <person name="Zhang X."/>
        </authorList>
    </citation>
    <scope>NUCLEOTIDE SEQUENCE [LARGE SCALE GENOMIC DNA]</scope>
    <source>
        <strain evidence="3 4">ROY-1-1-2</strain>
    </source>
</reference>
<protein>
    <submittedName>
        <fullName evidence="3">Mandelate racemase/muconate lactonizing enzyme family protein</fullName>
    </submittedName>
</protein>
<keyword evidence="1" id="KW-0456">Lyase</keyword>
<dbReference type="Gene3D" id="3.20.20.120">
    <property type="entry name" value="Enolase-like C-terminal domain"/>
    <property type="match status" value="1"/>
</dbReference>
<gene>
    <name evidence="3" type="ORF">HND93_14100</name>
</gene>
<keyword evidence="4" id="KW-1185">Reference proteome</keyword>
<dbReference type="InterPro" id="IPR013341">
    <property type="entry name" value="Mandelate_racemase_N_dom"/>
</dbReference>
<dbReference type="Proteomes" id="UP000584642">
    <property type="component" value="Unassembled WGS sequence"/>
</dbReference>
<dbReference type="SFLD" id="SFLDS00001">
    <property type="entry name" value="Enolase"/>
    <property type="match status" value="1"/>
</dbReference>
<dbReference type="SMART" id="SM00922">
    <property type="entry name" value="MR_MLE"/>
    <property type="match status" value="1"/>
</dbReference>
<dbReference type="InterPro" id="IPR018110">
    <property type="entry name" value="Mandel_Rmase/mucon_lact_enz_CS"/>
</dbReference>
<dbReference type="Pfam" id="PF02746">
    <property type="entry name" value="MR_MLE_N"/>
    <property type="match status" value="1"/>
</dbReference>
<dbReference type="InterPro" id="IPR029065">
    <property type="entry name" value="Enolase_C-like"/>
</dbReference>